<feature type="domain" description="NAD-dependent epimerase/dehydratase" evidence="1">
    <location>
        <begin position="3"/>
        <end position="232"/>
    </location>
</feature>
<proteinExistence type="predicted"/>
<dbReference type="EMBL" id="BAAAHK010000003">
    <property type="protein sequence ID" value="GAA0928577.1"/>
    <property type="molecule type" value="Genomic_DNA"/>
</dbReference>
<reference evidence="3" key="1">
    <citation type="journal article" date="2019" name="Int. J. Syst. Evol. Microbiol.">
        <title>The Global Catalogue of Microorganisms (GCM) 10K type strain sequencing project: providing services to taxonomists for standard genome sequencing and annotation.</title>
        <authorList>
            <consortium name="The Broad Institute Genomics Platform"/>
            <consortium name="The Broad Institute Genome Sequencing Center for Infectious Disease"/>
            <person name="Wu L."/>
            <person name="Ma J."/>
        </authorList>
    </citation>
    <scope>NUCLEOTIDE SEQUENCE [LARGE SCALE GENOMIC DNA]</scope>
    <source>
        <strain evidence="3">JCM 10977</strain>
    </source>
</reference>
<organism evidence="2 3">
    <name type="scientific">Kribbella koreensis</name>
    <dbReference type="NCBI Taxonomy" id="57909"/>
    <lineage>
        <taxon>Bacteria</taxon>
        <taxon>Bacillati</taxon>
        <taxon>Actinomycetota</taxon>
        <taxon>Actinomycetes</taxon>
        <taxon>Propionibacteriales</taxon>
        <taxon>Kribbellaceae</taxon>
        <taxon>Kribbella</taxon>
    </lineage>
</organism>
<dbReference type="Gene3D" id="3.40.50.720">
    <property type="entry name" value="NAD(P)-binding Rossmann-like Domain"/>
    <property type="match status" value="1"/>
</dbReference>
<sequence>MRVFVAGGTGVVGRPLVDALVARGHQVSASARRSANLPVVAALGARPVLMDGLDQATVHRAITETEPEVIVNLMTALAAPAADYGAWLEVTNRLRIEGTKILMSAASEAGTRRVVAQSASFMTAPGQDLTDESSPLYLDAPGPIGIHIRANVVAEELVLGTTGIDGVVLRYGFLYGAGTSIGPGGDIAVAIGAGELPIVGDGAGRYPLIHVDDAVAATLRSVEQGDPGVYNIMDDEPAAQAEWLPYLAGILDAPLPRRISAVEAAETLGVQAVYYGDQLPAATNGKAKAALGWTLTTPSWRDGFRTVFGG</sequence>
<dbReference type="Proteomes" id="UP001500542">
    <property type="component" value="Unassembled WGS sequence"/>
</dbReference>
<protein>
    <submittedName>
        <fullName evidence="2">NAD(P)H-binding protein</fullName>
    </submittedName>
</protein>
<evidence type="ECO:0000313" key="2">
    <source>
        <dbReference type="EMBL" id="GAA0928577.1"/>
    </source>
</evidence>
<accession>A0ABP3ZXI0</accession>
<evidence type="ECO:0000313" key="3">
    <source>
        <dbReference type="Proteomes" id="UP001500542"/>
    </source>
</evidence>
<evidence type="ECO:0000259" key="1">
    <source>
        <dbReference type="Pfam" id="PF01370"/>
    </source>
</evidence>
<name>A0ABP3ZXI0_9ACTN</name>
<comment type="caution">
    <text evidence="2">The sequence shown here is derived from an EMBL/GenBank/DDBJ whole genome shotgun (WGS) entry which is preliminary data.</text>
</comment>
<dbReference type="RefSeq" id="WP_343965279.1">
    <property type="nucleotide sequence ID" value="NZ_BAAAHK010000003.1"/>
</dbReference>
<keyword evidence="3" id="KW-1185">Reference proteome</keyword>
<dbReference type="InterPro" id="IPR051783">
    <property type="entry name" value="NAD(P)-dependent_oxidoreduct"/>
</dbReference>
<gene>
    <name evidence="2" type="ORF">GCM10009554_10230</name>
</gene>
<dbReference type="PANTHER" id="PTHR48079:SF6">
    <property type="entry name" value="NAD(P)-BINDING DOMAIN-CONTAINING PROTEIN-RELATED"/>
    <property type="match status" value="1"/>
</dbReference>
<dbReference type="Pfam" id="PF01370">
    <property type="entry name" value="Epimerase"/>
    <property type="match status" value="1"/>
</dbReference>
<dbReference type="InterPro" id="IPR001509">
    <property type="entry name" value="Epimerase_deHydtase"/>
</dbReference>
<dbReference type="SUPFAM" id="SSF51735">
    <property type="entry name" value="NAD(P)-binding Rossmann-fold domains"/>
    <property type="match status" value="1"/>
</dbReference>
<dbReference type="InterPro" id="IPR036291">
    <property type="entry name" value="NAD(P)-bd_dom_sf"/>
</dbReference>
<dbReference type="PANTHER" id="PTHR48079">
    <property type="entry name" value="PROTEIN YEEZ"/>
    <property type="match status" value="1"/>
</dbReference>